<gene>
    <name evidence="2" type="ORF">ALC56_09155</name>
</gene>
<sequence>MGRVSRLEGRLLISQVRTSPRVQEGPNPIPCALVTGHNHPSGRTPRHWTQRLPPRPLLPPYSTLLENRFPTRIL</sequence>
<proteinExistence type="predicted"/>
<reference evidence="2 3" key="1">
    <citation type="submission" date="2016-03" db="EMBL/GenBank/DDBJ databases">
        <title>Trachymyrmex septentrionalis WGS genome.</title>
        <authorList>
            <person name="Nygaard S."/>
            <person name="Hu H."/>
            <person name="Boomsma J."/>
            <person name="Zhang G."/>
        </authorList>
    </citation>
    <scope>NUCLEOTIDE SEQUENCE [LARGE SCALE GENOMIC DNA]</scope>
    <source>
        <strain evidence="2">Tsep2-gDNA-1</strain>
        <tissue evidence="2">Whole body</tissue>
    </source>
</reference>
<evidence type="ECO:0000256" key="1">
    <source>
        <dbReference type="SAM" id="MobiDB-lite"/>
    </source>
</evidence>
<evidence type="ECO:0000313" key="3">
    <source>
        <dbReference type="Proteomes" id="UP000078541"/>
    </source>
</evidence>
<dbReference type="PROSITE" id="PS01302">
    <property type="entry name" value="UPF0758"/>
    <property type="match status" value="1"/>
</dbReference>
<name>A0A195F6H1_9HYME</name>
<feature type="region of interest" description="Disordered" evidence="1">
    <location>
        <begin position="18"/>
        <end position="61"/>
    </location>
</feature>
<dbReference type="EMBL" id="KQ981744">
    <property type="protein sequence ID" value="KYN36195.1"/>
    <property type="molecule type" value="Genomic_DNA"/>
</dbReference>
<protein>
    <submittedName>
        <fullName evidence="2">Uncharacterized protein</fullName>
    </submittedName>
</protein>
<evidence type="ECO:0000313" key="2">
    <source>
        <dbReference type="EMBL" id="KYN36195.1"/>
    </source>
</evidence>
<keyword evidence="3" id="KW-1185">Reference proteome</keyword>
<dbReference type="Proteomes" id="UP000078541">
    <property type="component" value="Unassembled WGS sequence"/>
</dbReference>
<organism evidence="2 3">
    <name type="scientific">Trachymyrmex septentrionalis</name>
    <dbReference type="NCBI Taxonomy" id="34720"/>
    <lineage>
        <taxon>Eukaryota</taxon>
        <taxon>Metazoa</taxon>
        <taxon>Ecdysozoa</taxon>
        <taxon>Arthropoda</taxon>
        <taxon>Hexapoda</taxon>
        <taxon>Insecta</taxon>
        <taxon>Pterygota</taxon>
        <taxon>Neoptera</taxon>
        <taxon>Endopterygota</taxon>
        <taxon>Hymenoptera</taxon>
        <taxon>Apocrita</taxon>
        <taxon>Aculeata</taxon>
        <taxon>Formicoidea</taxon>
        <taxon>Formicidae</taxon>
        <taxon>Myrmicinae</taxon>
        <taxon>Trachymyrmex</taxon>
    </lineage>
</organism>
<dbReference type="InterPro" id="IPR020891">
    <property type="entry name" value="UPF0758_CS"/>
</dbReference>
<accession>A0A195F6H1</accession>
<dbReference type="AlphaFoldDB" id="A0A195F6H1"/>